<protein>
    <submittedName>
        <fullName evidence="2">Uncharacterized protein</fullName>
    </submittedName>
</protein>
<sequence length="235" mass="25767">MRTYKLTDGPSAFECDRQVAHDRAVAKEQSILINHRNNLTQRLAANGNRAANRAKKADKEIEVRTMLSALEAKMAVVAQQQKDVGEEMKPLRAQKKQASGGKKRNLKSSGRGQPTPAFKSIPSTSATKENDPFLTSMQASTSSFHHHPHPPSNTQYSFALHLPPELEPPPPSLHLPTCAQGLSAWHSNTNYSTYHGPYPLQPRNDLLPPSSCPPSFSHSGAGIEETDAAYTRRLG</sequence>
<name>A0A0C9TWL1_SPHS4</name>
<gene>
    <name evidence="2" type="ORF">M422DRAFT_71951</name>
</gene>
<evidence type="ECO:0000313" key="2">
    <source>
        <dbReference type="EMBL" id="KIJ26239.1"/>
    </source>
</evidence>
<dbReference type="HOGENOM" id="CLU_1180869_0_0_1"/>
<evidence type="ECO:0000256" key="1">
    <source>
        <dbReference type="SAM" id="MobiDB-lite"/>
    </source>
</evidence>
<feature type="region of interest" description="Disordered" evidence="1">
    <location>
        <begin position="211"/>
        <end position="235"/>
    </location>
</feature>
<keyword evidence="3" id="KW-1185">Reference proteome</keyword>
<feature type="region of interest" description="Disordered" evidence="1">
    <location>
        <begin position="82"/>
        <end position="131"/>
    </location>
</feature>
<organism evidence="2 3">
    <name type="scientific">Sphaerobolus stellatus (strain SS14)</name>
    <dbReference type="NCBI Taxonomy" id="990650"/>
    <lineage>
        <taxon>Eukaryota</taxon>
        <taxon>Fungi</taxon>
        <taxon>Dikarya</taxon>
        <taxon>Basidiomycota</taxon>
        <taxon>Agaricomycotina</taxon>
        <taxon>Agaricomycetes</taxon>
        <taxon>Phallomycetidae</taxon>
        <taxon>Geastrales</taxon>
        <taxon>Sphaerobolaceae</taxon>
        <taxon>Sphaerobolus</taxon>
    </lineage>
</organism>
<dbReference type="Proteomes" id="UP000054279">
    <property type="component" value="Unassembled WGS sequence"/>
</dbReference>
<accession>A0A0C9TWL1</accession>
<feature type="compositionally biased region" description="Polar residues" evidence="1">
    <location>
        <begin position="121"/>
        <end position="131"/>
    </location>
</feature>
<proteinExistence type="predicted"/>
<reference evidence="2 3" key="1">
    <citation type="submission" date="2014-06" db="EMBL/GenBank/DDBJ databases">
        <title>Evolutionary Origins and Diversification of the Mycorrhizal Mutualists.</title>
        <authorList>
            <consortium name="DOE Joint Genome Institute"/>
            <consortium name="Mycorrhizal Genomics Consortium"/>
            <person name="Kohler A."/>
            <person name="Kuo A."/>
            <person name="Nagy L.G."/>
            <person name="Floudas D."/>
            <person name="Copeland A."/>
            <person name="Barry K.W."/>
            <person name="Cichocki N."/>
            <person name="Veneault-Fourrey C."/>
            <person name="LaButti K."/>
            <person name="Lindquist E.A."/>
            <person name="Lipzen A."/>
            <person name="Lundell T."/>
            <person name="Morin E."/>
            <person name="Murat C."/>
            <person name="Riley R."/>
            <person name="Ohm R."/>
            <person name="Sun H."/>
            <person name="Tunlid A."/>
            <person name="Henrissat B."/>
            <person name="Grigoriev I.V."/>
            <person name="Hibbett D.S."/>
            <person name="Martin F."/>
        </authorList>
    </citation>
    <scope>NUCLEOTIDE SEQUENCE [LARGE SCALE GENOMIC DNA]</scope>
    <source>
        <strain evidence="2 3">SS14</strain>
    </source>
</reference>
<evidence type="ECO:0000313" key="3">
    <source>
        <dbReference type="Proteomes" id="UP000054279"/>
    </source>
</evidence>
<dbReference type="AlphaFoldDB" id="A0A0C9TWL1"/>
<dbReference type="EMBL" id="KN837378">
    <property type="protein sequence ID" value="KIJ26239.1"/>
    <property type="molecule type" value="Genomic_DNA"/>
</dbReference>